<evidence type="ECO:0000256" key="7">
    <source>
        <dbReference type="ARBA" id="ARBA00023136"/>
    </source>
</evidence>
<sequence>MSMINRIALRTARPSMGMAFRQAPIGLRYLSTPVDPKQKAQSIVDALPGTNLLSKTGILATSAAAAIYGLSNGLIIIHDESVLVLTFTVFTALVVKFISPLYTEWADGEIKKVNDLLNGARNKHIKAVENRIESVGELKDVVSQTKDLFSLSKETAQFEADSFVLKQKLEVASEARNVLDSWVRFEQQQRQLEQEQLATSVIEKVNKEIENPKFQEKVLAEAIADVEKLFNKSK</sequence>
<dbReference type="Gene3D" id="1.20.5.2210">
    <property type="match status" value="1"/>
</dbReference>
<comment type="similarity">
    <text evidence="8">Belongs to the eukaryotic ATPase B chain family.</text>
</comment>
<keyword evidence="7 8" id="KW-0472">Membrane</keyword>
<dbReference type="GeneID" id="93649281"/>
<dbReference type="RefSeq" id="XP_067550677.1">
    <property type="nucleotide sequence ID" value="XM_067695040.1"/>
</dbReference>
<organism evidence="9 10">
    <name type="scientific">Candida metapsilosis</name>
    <dbReference type="NCBI Taxonomy" id="273372"/>
    <lineage>
        <taxon>Eukaryota</taxon>
        <taxon>Fungi</taxon>
        <taxon>Dikarya</taxon>
        <taxon>Ascomycota</taxon>
        <taxon>Saccharomycotina</taxon>
        <taxon>Pichiomycetes</taxon>
        <taxon>Debaryomycetaceae</taxon>
        <taxon>Candida/Lodderomyces clade</taxon>
        <taxon>Candida</taxon>
    </lineage>
</organism>
<evidence type="ECO:0000313" key="10">
    <source>
        <dbReference type="Proteomes" id="UP000669133"/>
    </source>
</evidence>
<evidence type="ECO:0000256" key="3">
    <source>
        <dbReference type="ARBA" id="ARBA00022781"/>
    </source>
</evidence>
<evidence type="ECO:0000256" key="5">
    <source>
        <dbReference type="ARBA" id="ARBA00023065"/>
    </source>
</evidence>
<keyword evidence="1 8" id="KW-0813">Transport</keyword>
<dbReference type="GO" id="GO:0045259">
    <property type="term" value="C:proton-transporting ATP synthase complex"/>
    <property type="evidence" value="ECO:0007669"/>
    <property type="project" value="UniProtKB-KW"/>
</dbReference>
<evidence type="ECO:0000256" key="8">
    <source>
        <dbReference type="RuleBase" id="RU368017"/>
    </source>
</evidence>
<gene>
    <name evidence="9" type="ORF">I9W82_000652</name>
</gene>
<reference evidence="9 10" key="1">
    <citation type="submission" date="2020-12" db="EMBL/GenBank/DDBJ databases">
        <title>Effect of drift, selection, and recombination on the evolution of hybrid genomes in Candida yeast pathogens.</title>
        <authorList>
            <person name="Mixao V."/>
            <person name="Ksiezopolska E."/>
            <person name="Saus E."/>
            <person name="Boekhout T."/>
            <person name="Gacser A."/>
            <person name="Gabaldon T."/>
        </authorList>
    </citation>
    <scope>NUCLEOTIDE SEQUENCE [LARGE SCALE GENOMIC DNA]</scope>
    <source>
        <strain evidence="9 10">BP57</strain>
    </source>
</reference>
<keyword evidence="5 8" id="KW-0406">Ion transport</keyword>
<dbReference type="PANTHER" id="PTHR12733:SF3">
    <property type="entry name" value="ATP SYNTHASE F(0) COMPLEX SUBUNIT B1, MITOCHONDRIAL"/>
    <property type="match status" value="1"/>
</dbReference>
<keyword evidence="2 8" id="KW-0138">CF(0)</keyword>
<comment type="caution">
    <text evidence="9">The sequence shown here is derived from an EMBL/GenBank/DDBJ whole genome shotgun (WGS) entry which is preliminary data.</text>
</comment>
<evidence type="ECO:0000256" key="2">
    <source>
        <dbReference type="ARBA" id="ARBA00022547"/>
    </source>
</evidence>
<comment type="subunit">
    <text evidence="8">F-type ATPases have 2 components, CF(1) - the catalytic core - and CF(0) - the membrane proton channel. In yeast, the dimeric form of ATP synthase consists of 17 polypeptides: alpha, beta, gamma, delta, epsilon, 4 (B), 5 (OSCP), 6 (A), 8, 9 (C), d, E (Tim11), f, g, h, i/j and k.</text>
</comment>
<keyword evidence="3 8" id="KW-0375">Hydrogen ion transport</keyword>
<comment type="function">
    <text evidence="8">Subunit b, of the mitochondrial membrane ATP synthase complex (F(1)F(0) ATP synthase or Complex V) that produces ATP from ADP in the presence of a proton gradient across the membrane which is generated by electron transport complexes of the respiratory chain. ATP synthase complex consist of a soluble F(1) head domain - the catalytic core - and a membrane F(1) domain - the membrane proton channel. These two domains are linked by a central stalk rotating inside the F(1) region and a stationary peripheral stalk. During catalysis, ATP synthesis in the catalytic domain of F(1) is coupled via a rotary mechanism of the central stalk subunits to proton translocation. In vivo, can only synthesize ATP although its ATP hydrolase activity can be activated artificially in vitro. Part of the complex F(0) domain. Part of the complex F(0) domain and the peripheric stalk, which acts as a stator to hold the catalytic alpha(3)beta(3) subcomplex and subunit a/ATP6 static relative to the rotary elements.</text>
</comment>
<name>A0A8H7ZLA1_9ASCO</name>
<dbReference type="InterPro" id="IPR013837">
    <property type="entry name" value="ATP_synth_F0_suB"/>
</dbReference>
<dbReference type="SUPFAM" id="SSF161060">
    <property type="entry name" value="ATP synthase B chain-like"/>
    <property type="match status" value="1"/>
</dbReference>
<dbReference type="EMBL" id="JAEOAQ010000001">
    <property type="protein sequence ID" value="KAG5421561.1"/>
    <property type="molecule type" value="Genomic_DNA"/>
</dbReference>
<proteinExistence type="inferred from homology"/>
<evidence type="ECO:0000256" key="1">
    <source>
        <dbReference type="ARBA" id="ARBA00022448"/>
    </source>
</evidence>
<evidence type="ECO:0000313" key="9">
    <source>
        <dbReference type="EMBL" id="KAG5421561.1"/>
    </source>
</evidence>
<keyword evidence="4 8" id="KW-0999">Mitochondrion inner membrane</keyword>
<comment type="subcellular location">
    <subcellularLocation>
        <location evidence="8">Mitochondrion</location>
    </subcellularLocation>
    <subcellularLocation>
        <location evidence="8">Mitochondrion inner membrane</location>
    </subcellularLocation>
</comment>
<dbReference type="GO" id="GO:0005743">
    <property type="term" value="C:mitochondrial inner membrane"/>
    <property type="evidence" value="ECO:0007669"/>
    <property type="project" value="UniProtKB-SubCell"/>
</dbReference>
<dbReference type="PANTHER" id="PTHR12733">
    <property type="entry name" value="MITOCHONDRIAL ATP SYNTHASE B CHAIN"/>
    <property type="match status" value="1"/>
</dbReference>
<evidence type="ECO:0000256" key="6">
    <source>
        <dbReference type="ARBA" id="ARBA00023128"/>
    </source>
</evidence>
<dbReference type="Proteomes" id="UP000669133">
    <property type="component" value="Unassembled WGS sequence"/>
</dbReference>
<dbReference type="GO" id="GO:0046933">
    <property type="term" value="F:proton-transporting ATP synthase activity, rotational mechanism"/>
    <property type="evidence" value="ECO:0007669"/>
    <property type="project" value="TreeGrafter"/>
</dbReference>
<accession>A0A8H7ZLA1</accession>
<dbReference type="AlphaFoldDB" id="A0A8H7ZLA1"/>
<dbReference type="Pfam" id="PF05405">
    <property type="entry name" value="Mt_ATP-synt_B"/>
    <property type="match status" value="1"/>
</dbReference>
<keyword evidence="10" id="KW-1185">Reference proteome</keyword>
<keyword evidence="6 8" id="KW-0496">Mitochondrion</keyword>
<dbReference type="InterPro" id="IPR008688">
    <property type="entry name" value="ATP_synth_Bsub_B/MI25"/>
</dbReference>
<dbReference type="FunFam" id="1.20.5.2210:FF:000002">
    <property type="entry name" value="ATP synthase subunit 4 mitochondrial"/>
    <property type="match status" value="1"/>
</dbReference>
<evidence type="ECO:0000256" key="4">
    <source>
        <dbReference type="ARBA" id="ARBA00022792"/>
    </source>
</evidence>
<protein>
    <recommendedName>
        <fullName evidence="8">ATP synthase subunit 4</fullName>
    </recommendedName>
</protein>
<dbReference type="OrthoDB" id="67388at2759"/>